<feature type="region of interest" description="Disordered" evidence="2">
    <location>
        <begin position="1"/>
        <end position="80"/>
    </location>
</feature>
<evidence type="ECO:0000256" key="2">
    <source>
        <dbReference type="SAM" id="MobiDB-lite"/>
    </source>
</evidence>
<feature type="compositionally biased region" description="Polar residues" evidence="2">
    <location>
        <begin position="469"/>
        <end position="483"/>
    </location>
</feature>
<feature type="compositionally biased region" description="Basic residues" evidence="2">
    <location>
        <begin position="47"/>
        <end position="67"/>
    </location>
</feature>
<feature type="compositionally biased region" description="Acidic residues" evidence="2">
    <location>
        <begin position="226"/>
        <end position="241"/>
    </location>
</feature>
<feature type="compositionally biased region" description="Acidic residues" evidence="2">
    <location>
        <begin position="369"/>
        <end position="381"/>
    </location>
</feature>
<dbReference type="STRING" id="741276.A0A2S5B4T0"/>
<feature type="compositionally biased region" description="Acidic residues" evidence="2">
    <location>
        <begin position="413"/>
        <end position="422"/>
    </location>
</feature>
<feature type="region of interest" description="Disordered" evidence="2">
    <location>
        <begin position="347"/>
        <end position="505"/>
    </location>
</feature>
<feature type="region of interest" description="Disordered" evidence="2">
    <location>
        <begin position="103"/>
        <end position="123"/>
    </location>
</feature>
<feature type="compositionally biased region" description="Polar residues" evidence="2">
    <location>
        <begin position="29"/>
        <end position="38"/>
    </location>
</feature>
<feature type="coiled-coil region" evidence="1">
    <location>
        <begin position="592"/>
        <end position="927"/>
    </location>
</feature>
<protein>
    <submittedName>
        <fullName evidence="3">Uncharacterized protein</fullName>
    </submittedName>
</protein>
<keyword evidence="1" id="KW-0175">Coiled coil</keyword>
<feature type="compositionally biased region" description="Basic and acidic residues" evidence="2">
    <location>
        <begin position="7"/>
        <end position="21"/>
    </location>
</feature>
<evidence type="ECO:0000256" key="1">
    <source>
        <dbReference type="SAM" id="Coils"/>
    </source>
</evidence>
<dbReference type="AlphaFoldDB" id="A0A2S5B4T0"/>
<comment type="caution">
    <text evidence="3">The sequence shown here is derived from an EMBL/GenBank/DDBJ whole genome shotgun (WGS) entry which is preliminary data.</text>
</comment>
<evidence type="ECO:0000313" key="4">
    <source>
        <dbReference type="Proteomes" id="UP000237144"/>
    </source>
</evidence>
<accession>A0A2S5B4T0</accession>
<keyword evidence="4" id="KW-1185">Reference proteome</keyword>
<sequence>MAVSESVKNRTDRRTTEHLRPEFVASAPRPTNTSSSRARTPASNKKNNARAKKQPRRISTTARKKTVTRREKASDRSLGGIPAGSLLRRKVLAAVLLHRATEQTGSKVKGRGKGKEARPSSRTTHPAIAKYVLETVGSEAGPKASAVTARKELVEKGVLLSSKKGVLLTAAAEGAINDLGHDEDVDDLAAEFLAHFYEDGSAISKAEAAPPARRTPSRQRTTELQDSSESEGDEPEEEEGVAEYLPVPKAATGRQRKAVVNLPRPAAAKPTTGGTDATGKLKKADLISRVKSLEQALSAAQQRADGSIVAEEDEDDAEELRRKLLDISVANQQWRKKALELRNRLAQHVDPATIDFDEREAYGLHAPDPEEQEEEEEDDGGDAILGGTDQQMFDDFVNPDAAASGPPSRLGFDDQDFPELDLDDRASAPDPNVTPSSSVKGKAKQQGESPSGPASSSSAWNGGAVGSSTTTGYAVSSPLTSPLQKAPSATGGAHPLVGGDVRGDDLSPAGIASERARADLYKEELELVQRRVIATIHALAHHDKVDELTSVIHEFKVRLTASERRLVAYQAAAAASARASDAARPCEHEERLREHHAALADVMKRYEALEGELEAKTATLKQQGLELDGSAAEYEGLLGREGRLQQELHSSSRRITELESQLEASVKQLEAHQTDTTATLEATAEHNKELEQELSAARIGAAKLKTALSHFEAELEKSSKELDAATSGCRDLQQKLEKSLREKDRETEALDNSMEQRRVLELELARLKEDLATVTTRSDEALAHYRTRAGADQETITTLTEELSDLLLKVENLEALERTAERAEQYRLDITALKRELKDSETRYEQVQDARHAEESVLRARDAQIFELLQTNERLDLDLLDSEAQAERAKCRVNELERLRAQLVTELADSKTTLDNLLEQLHSALQDPDAVPFASLEQDAAAVVSAVHTMRKEWRGVRATSADQLALLNFVRSFARDIHGILPATNPILNDANVEAVLAAVLQGVCGARDTVIELQLELDEAHTRLARTTDVHGGLVAALSAGVGLGPASAPVAPNADNLVVALEDQANSLAAAVTSEIESLKGEISQVRTLLEAEQQAASASRAQTDEQKQ</sequence>
<feature type="region of interest" description="Disordered" evidence="2">
    <location>
        <begin position="298"/>
        <end position="317"/>
    </location>
</feature>
<proteinExistence type="predicted"/>
<dbReference type="EMBL" id="PJQD01000072">
    <property type="protein sequence ID" value="POY71745.1"/>
    <property type="molecule type" value="Genomic_DNA"/>
</dbReference>
<organism evidence="3 4">
    <name type="scientific">Rhodotorula taiwanensis</name>
    <dbReference type="NCBI Taxonomy" id="741276"/>
    <lineage>
        <taxon>Eukaryota</taxon>
        <taxon>Fungi</taxon>
        <taxon>Dikarya</taxon>
        <taxon>Basidiomycota</taxon>
        <taxon>Pucciniomycotina</taxon>
        <taxon>Microbotryomycetes</taxon>
        <taxon>Sporidiobolales</taxon>
        <taxon>Sporidiobolaceae</taxon>
        <taxon>Rhodotorula</taxon>
    </lineage>
</organism>
<name>A0A2S5B4T0_9BASI</name>
<reference evidence="3 4" key="1">
    <citation type="journal article" date="2018" name="Front. Microbiol.">
        <title>Prospects for Fungal Bioremediation of Acidic Radioactive Waste Sites: Characterization and Genome Sequence of Rhodotorula taiwanensis MD1149.</title>
        <authorList>
            <person name="Tkavc R."/>
            <person name="Matrosova V.Y."/>
            <person name="Grichenko O.E."/>
            <person name="Gostincar C."/>
            <person name="Volpe R.P."/>
            <person name="Klimenkova P."/>
            <person name="Gaidamakova E.K."/>
            <person name="Zhou C.E."/>
            <person name="Stewart B.J."/>
            <person name="Lyman M.G."/>
            <person name="Malfatti S.A."/>
            <person name="Rubinfeld B."/>
            <person name="Courtot M."/>
            <person name="Singh J."/>
            <person name="Dalgard C.L."/>
            <person name="Hamilton T."/>
            <person name="Frey K.G."/>
            <person name="Gunde-Cimerman N."/>
            <person name="Dugan L."/>
            <person name="Daly M.J."/>
        </authorList>
    </citation>
    <scope>NUCLEOTIDE SEQUENCE [LARGE SCALE GENOMIC DNA]</scope>
    <source>
        <strain evidence="3 4">MD1149</strain>
    </source>
</reference>
<feature type="region of interest" description="Disordered" evidence="2">
    <location>
        <begin position="204"/>
        <end position="282"/>
    </location>
</feature>
<feature type="compositionally biased region" description="Low complexity" evidence="2">
    <location>
        <begin position="447"/>
        <end position="468"/>
    </location>
</feature>
<gene>
    <name evidence="3" type="ORF">BMF94_5106</name>
</gene>
<dbReference type="Proteomes" id="UP000237144">
    <property type="component" value="Unassembled WGS sequence"/>
</dbReference>
<evidence type="ECO:0000313" key="3">
    <source>
        <dbReference type="EMBL" id="POY71745.1"/>
    </source>
</evidence>